<dbReference type="OrthoDB" id="9780884at2"/>
<keyword evidence="3" id="KW-0472">Membrane</keyword>
<dbReference type="GO" id="GO:0016020">
    <property type="term" value="C:membrane"/>
    <property type="evidence" value="ECO:0007669"/>
    <property type="project" value="GOC"/>
</dbReference>
<feature type="transmembrane region" description="Helical" evidence="3">
    <location>
        <begin position="6"/>
        <end position="26"/>
    </location>
</feature>
<feature type="transmembrane region" description="Helical" evidence="3">
    <location>
        <begin position="124"/>
        <end position="146"/>
    </location>
</feature>
<protein>
    <recommendedName>
        <fullName evidence="4">Calcineurin-like phosphoesterase domain-containing protein</fullName>
    </recommendedName>
</protein>
<gene>
    <name evidence="5" type="ORF">MEBOL_004329</name>
</gene>
<dbReference type="InterPro" id="IPR029052">
    <property type="entry name" value="Metallo-depent_PP-like"/>
</dbReference>
<dbReference type="AlphaFoldDB" id="A0A250II80"/>
<dbReference type="Gene3D" id="3.60.21.10">
    <property type="match status" value="1"/>
</dbReference>
<evidence type="ECO:0000256" key="1">
    <source>
        <dbReference type="ARBA" id="ARBA00022723"/>
    </source>
</evidence>
<sequence>MPIPPRLLIFFGVLSLLVVSSHIYLYRRLVRDTSRHLLWRRVGLVLWSVLGATLVTARPLSALLPSGVTAVLSQFSWYWMGVATYLLLTVMTVGGVRGIADWIARRRAAPAAVPAPVSEERRELLARAGAGVALAATGGFSGYGMWRAFHPPVVNEVAVKLPGLPRALDGFTIVQLSDIHVGPLIQRRFMDELVARTNALKGDLVCITGDLVDGSVEELGPAAAALRELRSRHGTFFCTGNHEYLSGDLEWCEALPRMGVTVLRNRYVRVGDAGASFDLVGVDDWAAARSGFAQRQYDLTAATAGRDPSRASVLLAHQPAGWREQAQKAGMGLQLSGHTHGGQFFPFTRVVAAVWEHDAGFFREGDHSLYVSRGTGFWGPPLRVAAPPEIVKVTLLAG</sequence>
<evidence type="ECO:0000259" key="4">
    <source>
        <dbReference type="Pfam" id="PF00149"/>
    </source>
</evidence>
<dbReference type="InterPro" id="IPR004843">
    <property type="entry name" value="Calcineurin-like_PHP"/>
</dbReference>
<keyword evidence="6" id="KW-1185">Reference proteome</keyword>
<dbReference type="InterPro" id="IPR051158">
    <property type="entry name" value="Metallophosphoesterase_sf"/>
</dbReference>
<dbReference type="GO" id="GO:0046872">
    <property type="term" value="F:metal ion binding"/>
    <property type="evidence" value="ECO:0007669"/>
    <property type="project" value="UniProtKB-KW"/>
</dbReference>
<keyword evidence="1" id="KW-0479">Metal-binding</keyword>
<accession>A0A250II80</accession>
<feature type="transmembrane region" description="Helical" evidence="3">
    <location>
        <begin position="77"/>
        <end position="103"/>
    </location>
</feature>
<proteinExistence type="predicted"/>
<dbReference type="Proteomes" id="UP000217289">
    <property type="component" value="Chromosome"/>
</dbReference>
<keyword evidence="2" id="KW-0378">Hydrolase</keyword>
<name>A0A250II80_9BACT</name>
<feature type="transmembrane region" description="Helical" evidence="3">
    <location>
        <begin position="38"/>
        <end position="57"/>
    </location>
</feature>
<dbReference type="KEGG" id="mbd:MEBOL_004329"/>
<dbReference type="EMBL" id="CP022163">
    <property type="protein sequence ID" value="ATB30867.1"/>
    <property type="molecule type" value="Genomic_DNA"/>
</dbReference>
<reference evidence="5 6" key="1">
    <citation type="submission" date="2017-06" db="EMBL/GenBank/DDBJ databases">
        <authorList>
            <person name="Kim H.J."/>
            <person name="Triplett B.A."/>
        </authorList>
    </citation>
    <scope>NUCLEOTIDE SEQUENCE [LARGE SCALE GENOMIC DNA]</scope>
    <source>
        <strain evidence="5 6">DSM 14713</strain>
    </source>
</reference>
<dbReference type="Pfam" id="PF00149">
    <property type="entry name" value="Metallophos"/>
    <property type="match status" value="1"/>
</dbReference>
<evidence type="ECO:0000313" key="5">
    <source>
        <dbReference type="EMBL" id="ATB30867.1"/>
    </source>
</evidence>
<evidence type="ECO:0000256" key="2">
    <source>
        <dbReference type="ARBA" id="ARBA00022801"/>
    </source>
</evidence>
<dbReference type="GO" id="GO:0009245">
    <property type="term" value="P:lipid A biosynthetic process"/>
    <property type="evidence" value="ECO:0007669"/>
    <property type="project" value="TreeGrafter"/>
</dbReference>
<keyword evidence="3" id="KW-0812">Transmembrane</keyword>
<dbReference type="PANTHER" id="PTHR31302">
    <property type="entry name" value="TRANSMEMBRANE PROTEIN WITH METALLOPHOSPHOESTERASE DOMAIN-RELATED"/>
    <property type="match status" value="1"/>
</dbReference>
<evidence type="ECO:0000256" key="3">
    <source>
        <dbReference type="SAM" id="Phobius"/>
    </source>
</evidence>
<feature type="domain" description="Calcineurin-like phosphoesterase" evidence="4">
    <location>
        <begin position="172"/>
        <end position="341"/>
    </location>
</feature>
<dbReference type="RefSeq" id="WP_095979273.1">
    <property type="nucleotide sequence ID" value="NZ_CP022163.1"/>
</dbReference>
<evidence type="ECO:0000313" key="6">
    <source>
        <dbReference type="Proteomes" id="UP000217289"/>
    </source>
</evidence>
<dbReference type="GO" id="GO:0008758">
    <property type="term" value="F:UDP-2,3-diacylglucosamine hydrolase activity"/>
    <property type="evidence" value="ECO:0007669"/>
    <property type="project" value="TreeGrafter"/>
</dbReference>
<dbReference type="SUPFAM" id="SSF56300">
    <property type="entry name" value="Metallo-dependent phosphatases"/>
    <property type="match status" value="1"/>
</dbReference>
<dbReference type="PANTHER" id="PTHR31302:SF31">
    <property type="entry name" value="PHOSPHODIESTERASE YAEI"/>
    <property type="match status" value="1"/>
</dbReference>
<organism evidence="5 6">
    <name type="scientific">Melittangium boletus DSM 14713</name>
    <dbReference type="NCBI Taxonomy" id="1294270"/>
    <lineage>
        <taxon>Bacteria</taxon>
        <taxon>Pseudomonadati</taxon>
        <taxon>Myxococcota</taxon>
        <taxon>Myxococcia</taxon>
        <taxon>Myxococcales</taxon>
        <taxon>Cystobacterineae</taxon>
        <taxon>Archangiaceae</taxon>
        <taxon>Melittangium</taxon>
    </lineage>
</organism>
<dbReference type="CDD" id="cd07385">
    <property type="entry name" value="MPP_YkuE_C"/>
    <property type="match status" value="1"/>
</dbReference>
<keyword evidence="3" id="KW-1133">Transmembrane helix</keyword>